<dbReference type="RefSeq" id="WP_210062041.1">
    <property type="nucleotide sequence ID" value="NZ_JAGGLJ010000021.1"/>
</dbReference>
<keyword evidence="2" id="KW-1185">Reference proteome</keyword>
<evidence type="ECO:0000313" key="2">
    <source>
        <dbReference type="Proteomes" id="UP001519306"/>
    </source>
</evidence>
<name>A0ABS4KHL4_9FIRM</name>
<comment type="caution">
    <text evidence="1">The sequence shown here is derived from an EMBL/GenBank/DDBJ whole genome shotgun (WGS) entry which is preliminary data.</text>
</comment>
<protein>
    <submittedName>
        <fullName evidence="1">Uncharacterized protein</fullName>
    </submittedName>
</protein>
<proteinExistence type="predicted"/>
<accession>A0ABS4KHL4</accession>
<organism evidence="1 2">
    <name type="scientific">Peptoniphilus stercorisuis</name>
    <dbReference type="NCBI Taxonomy" id="1436965"/>
    <lineage>
        <taxon>Bacteria</taxon>
        <taxon>Bacillati</taxon>
        <taxon>Bacillota</taxon>
        <taxon>Tissierellia</taxon>
        <taxon>Tissierellales</taxon>
        <taxon>Peptoniphilaceae</taxon>
        <taxon>Peptoniphilus</taxon>
    </lineage>
</organism>
<reference evidence="1 2" key="1">
    <citation type="submission" date="2021-03" db="EMBL/GenBank/DDBJ databases">
        <title>Genomic Encyclopedia of Type Strains, Phase IV (KMG-IV): sequencing the most valuable type-strain genomes for metagenomic binning, comparative biology and taxonomic classification.</title>
        <authorList>
            <person name="Goeker M."/>
        </authorList>
    </citation>
    <scope>NUCLEOTIDE SEQUENCE [LARGE SCALE GENOMIC DNA]</scope>
    <source>
        <strain evidence="1 2">DSM 27563</strain>
    </source>
</reference>
<dbReference type="EMBL" id="JAGGLJ010000021">
    <property type="protein sequence ID" value="MBP2026104.1"/>
    <property type="molecule type" value="Genomic_DNA"/>
</dbReference>
<evidence type="ECO:0000313" key="1">
    <source>
        <dbReference type="EMBL" id="MBP2026104.1"/>
    </source>
</evidence>
<gene>
    <name evidence="1" type="ORF">J2Z71_001662</name>
</gene>
<dbReference type="Proteomes" id="UP001519306">
    <property type="component" value="Unassembled WGS sequence"/>
</dbReference>
<sequence length="177" mass="21057">MQLGLKEYSILENRVLNTIKMEMMDYNRIGELNLYLRHINMYDRVFENRKLDVRKPKSGKIAVIGQSNVKLNHLLGIGKDLEFHKDQFEFCLEYENIEKYDFNKLKNGKYSFILVGPMSHKIKNGNGYSSMIERLKSEDGFPEVIELRNENELKISKSNFRQALENILDRYEEYYLN</sequence>